<gene>
    <name evidence="4" type="ORF">BSZ37_07695</name>
</gene>
<keyword evidence="1 2" id="KW-0732">Signal</keyword>
<evidence type="ECO:0000259" key="3">
    <source>
        <dbReference type="SMART" id="SM00089"/>
    </source>
</evidence>
<dbReference type="InterPro" id="IPR000601">
    <property type="entry name" value="PKD_dom"/>
</dbReference>
<dbReference type="SUPFAM" id="SSF69318">
    <property type="entry name" value="Integrin alpha N-terminal domain"/>
    <property type="match status" value="1"/>
</dbReference>
<dbReference type="InterPro" id="IPR028994">
    <property type="entry name" value="Integrin_alpha_N"/>
</dbReference>
<dbReference type="Gene3D" id="2.130.10.130">
    <property type="entry name" value="Integrin alpha, N-terminal"/>
    <property type="match status" value="1"/>
</dbReference>
<dbReference type="SUPFAM" id="SSF49299">
    <property type="entry name" value="PKD domain"/>
    <property type="match status" value="1"/>
</dbReference>
<feature type="signal peptide" evidence="2">
    <location>
        <begin position="1"/>
        <end position="28"/>
    </location>
</feature>
<dbReference type="InterPro" id="IPR026444">
    <property type="entry name" value="Secre_tail"/>
</dbReference>
<accession>A0A271IZW0</accession>
<organism evidence="4 5">
    <name type="scientific">Rubrivirga marina</name>
    <dbReference type="NCBI Taxonomy" id="1196024"/>
    <lineage>
        <taxon>Bacteria</taxon>
        <taxon>Pseudomonadati</taxon>
        <taxon>Rhodothermota</taxon>
        <taxon>Rhodothermia</taxon>
        <taxon>Rhodothermales</taxon>
        <taxon>Rubricoccaceae</taxon>
        <taxon>Rubrivirga</taxon>
    </lineage>
</organism>
<evidence type="ECO:0000256" key="2">
    <source>
        <dbReference type="SAM" id="SignalP"/>
    </source>
</evidence>
<sequence>MNTLCRTGLLTALSSVLLALAAVPSASAQSFAVDEASSAVLADVERSALVWLDLDGDGDPDLVVTGLDASGTRRGEVYRNEGGALVLDAANSAVVPDVSDGALAVADYDGDGDPDLVLTGIDGAGVRYGEAYRNEGGLLVRDAESSENIVDVSGGNLSWGDFDGDGDLDLALGGHTTPRRRDAVGYVYKNYRGRLGGPEYRTLWGASPAGSRRLYDGDLGWADYDGDGDLDLTILGFAYKAGLPGSGRSPISLVETLRNTGGQFRPGPMLDKLEDGALAWADYDGDGDPDLAYTGRRTVRGYRGPFAGNTGSIARPTPEYVGVFRPNTGAQLAPSSTSIAGVDLGELAWGDYDGDGDLDLALTGLAKGADNALSEIYRNDGGALVRDDAASAALRPAAGGSLAWADVDGDGDLDLAVTGRDDAGEPFGMVFRNGPPGPSAAPVADAGPDQTMSCDNPDYSLVQFDGSSSSDPDGGWLTYVWSEGGAELGTGRTPEFQLPCGRHTLTLTVTDPSGRTAADEVEVALTPALVLTLRPVPVTRPFVHVDPGESFRFNYNLDNRTEYVLGGDGGFVVTDPNGAEVLRGGPVEFLIRQSQDRSWRLLVDVPADAAPGEYTLAGYLEDLRTGRTLGTDSLTFRVRDTGALASAGRTASGASVLGGSAWGFRDADTGLPLSSALAAQAEGEPEEVGEAAAFALGTPYPNPTAGSATVPYGVSEAGAVRLAVYDVLGREVARLVDGVAEAGGHRVVFETAGLPAGAYVVRLEAGGAVATARLVVVR</sequence>
<dbReference type="InterPro" id="IPR035986">
    <property type="entry name" value="PKD_dom_sf"/>
</dbReference>
<dbReference type="PANTHER" id="PTHR46580">
    <property type="entry name" value="SENSOR KINASE-RELATED"/>
    <property type="match status" value="1"/>
</dbReference>
<dbReference type="NCBIfam" id="TIGR04183">
    <property type="entry name" value="Por_Secre_tail"/>
    <property type="match status" value="1"/>
</dbReference>
<reference evidence="4 5" key="1">
    <citation type="submission" date="2016-11" db="EMBL/GenBank/DDBJ databases">
        <title>Study of marine rhodopsin-containing bacteria.</title>
        <authorList>
            <person name="Yoshizawa S."/>
            <person name="Kumagai Y."/>
            <person name="Kogure K."/>
        </authorList>
    </citation>
    <scope>NUCLEOTIDE SEQUENCE [LARGE SCALE GENOMIC DNA]</scope>
    <source>
        <strain evidence="4 5">SAORIC-28</strain>
    </source>
</reference>
<comment type="caution">
    <text evidence="4">The sequence shown here is derived from an EMBL/GenBank/DDBJ whole genome shotgun (WGS) entry which is preliminary data.</text>
</comment>
<dbReference type="CDD" id="cd00146">
    <property type="entry name" value="PKD"/>
    <property type="match status" value="1"/>
</dbReference>
<dbReference type="InterPro" id="IPR013783">
    <property type="entry name" value="Ig-like_fold"/>
</dbReference>
<dbReference type="Gene3D" id="2.60.40.10">
    <property type="entry name" value="Immunoglobulins"/>
    <property type="match status" value="1"/>
</dbReference>
<feature type="chain" id="PRO_5012267203" description="PKD/Chitinase domain-containing protein" evidence="2">
    <location>
        <begin position="29"/>
        <end position="778"/>
    </location>
</feature>
<dbReference type="EMBL" id="MQWD01000001">
    <property type="protein sequence ID" value="PAP76334.1"/>
    <property type="molecule type" value="Genomic_DNA"/>
</dbReference>
<dbReference type="OrthoDB" id="629398at2"/>
<dbReference type="AlphaFoldDB" id="A0A271IZW0"/>
<dbReference type="RefSeq" id="WP_095509986.1">
    <property type="nucleotide sequence ID" value="NZ_MQWD01000001.1"/>
</dbReference>
<dbReference type="Pfam" id="PF13517">
    <property type="entry name" value="FG-GAP_3"/>
    <property type="match status" value="2"/>
</dbReference>
<dbReference type="Proteomes" id="UP000216339">
    <property type="component" value="Unassembled WGS sequence"/>
</dbReference>
<dbReference type="SMART" id="SM00089">
    <property type="entry name" value="PKD"/>
    <property type="match status" value="1"/>
</dbReference>
<keyword evidence="5" id="KW-1185">Reference proteome</keyword>
<evidence type="ECO:0000313" key="4">
    <source>
        <dbReference type="EMBL" id="PAP76334.1"/>
    </source>
</evidence>
<dbReference type="InterPro" id="IPR022409">
    <property type="entry name" value="PKD/Chitinase_dom"/>
</dbReference>
<name>A0A271IZW0_9BACT</name>
<dbReference type="Pfam" id="PF18911">
    <property type="entry name" value="PKD_4"/>
    <property type="match status" value="1"/>
</dbReference>
<feature type="domain" description="PKD/Chitinase" evidence="3">
    <location>
        <begin position="447"/>
        <end position="528"/>
    </location>
</feature>
<evidence type="ECO:0000256" key="1">
    <source>
        <dbReference type="ARBA" id="ARBA00022729"/>
    </source>
</evidence>
<protein>
    <recommendedName>
        <fullName evidence="3">PKD/Chitinase domain-containing protein</fullName>
    </recommendedName>
</protein>
<dbReference type="InterPro" id="IPR013517">
    <property type="entry name" value="FG-GAP"/>
</dbReference>
<evidence type="ECO:0000313" key="5">
    <source>
        <dbReference type="Proteomes" id="UP000216339"/>
    </source>
</evidence>
<proteinExistence type="predicted"/>